<evidence type="ECO:0000256" key="4">
    <source>
        <dbReference type="ARBA" id="ARBA00023136"/>
    </source>
</evidence>
<feature type="transmembrane region" description="Helical" evidence="5">
    <location>
        <begin position="96"/>
        <end position="120"/>
    </location>
</feature>
<evidence type="ECO:0000313" key="8">
    <source>
        <dbReference type="Proteomes" id="UP000573963"/>
    </source>
</evidence>
<evidence type="ECO:0000256" key="3">
    <source>
        <dbReference type="ARBA" id="ARBA00022989"/>
    </source>
</evidence>
<sequence length="232" mass="26644">MLLIYSLIFTIVVSLFCTSSIKKHSNLYYIIALTMALLTSYINLYGETYNIELQGLLLASYKSSMKGILSVAFFIIVMFTGALDKKYVVTKKLLSIRAQLAILGSILILPHGLIYTYFIFGDFVKSLTLPGLSMIHLTIGLVAFLVMIPLFITSFKFVRIKMKYVKWKKIQRWSYLFYGLTYLHVALILLNKDNVDILKIVIYSTIFIVYTILRIMKCFNEKKVKSMKVSSV</sequence>
<name>A0AA44DNN7_PARBF</name>
<comment type="subcellular location">
    <subcellularLocation>
        <location evidence="1">Membrane</location>
        <topology evidence="1">Multi-pass membrane protein</topology>
    </subcellularLocation>
</comment>
<feature type="transmembrane region" description="Helical" evidence="5">
    <location>
        <begin position="65"/>
        <end position="84"/>
    </location>
</feature>
<keyword evidence="4 5" id="KW-0472">Membrane</keyword>
<feature type="transmembrane region" description="Helical" evidence="5">
    <location>
        <begin position="6"/>
        <end position="21"/>
    </location>
</feature>
<feature type="domain" description="Ferric oxidoreductase" evidence="6">
    <location>
        <begin position="67"/>
        <end position="180"/>
    </location>
</feature>
<keyword evidence="2 5" id="KW-0812">Transmembrane</keyword>
<dbReference type="InterPro" id="IPR013130">
    <property type="entry name" value="Fe3_Rdtase_TM_dom"/>
</dbReference>
<evidence type="ECO:0000256" key="1">
    <source>
        <dbReference type="ARBA" id="ARBA00004141"/>
    </source>
</evidence>
<feature type="transmembrane region" description="Helical" evidence="5">
    <location>
        <begin position="132"/>
        <end position="152"/>
    </location>
</feature>
<evidence type="ECO:0000259" key="6">
    <source>
        <dbReference type="Pfam" id="PF01794"/>
    </source>
</evidence>
<organism evidence="7 8">
    <name type="scientific">Paraclostridium bifermentans</name>
    <name type="common">Clostridium bifermentans</name>
    <dbReference type="NCBI Taxonomy" id="1490"/>
    <lineage>
        <taxon>Bacteria</taxon>
        <taxon>Bacillati</taxon>
        <taxon>Bacillota</taxon>
        <taxon>Clostridia</taxon>
        <taxon>Peptostreptococcales</taxon>
        <taxon>Peptostreptococcaceae</taxon>
        <taxon>Paraclostridium</taxon>
    </lineage>
</organism>
<comment type="caution">
    <text evidence="7">The sequence shown here is derived from an EMBL/GenBank/DDBJ whole genome shotgun (WGS) entry which is preliminary data.</text>
</comment>
<gene>
    <name evidence="7" type="ORF">HF875_16005</name>
</gene>
<dbReference type="EMBL" id="JABAFD010000015">
    <property type="protein sequence ID" value="NME11037.1"/>
    <property type="molecule type" value="Genomic_DNA"/>
</dbReference>
<proteinExistence type="predicted"/>
<evidence type="ECO:0000313" key="7">
    <source>
        <dbReference type="EMBL" id="NME11037.1"/>
    </source>
</evidence>
<feature type="transmembrane region" description="Helical" evidence="5">
    <location>
        <begin position="173"/>
        <end position="191"/>
    </location>
</feature>
<evidence type="ECO:0000256" key="5">
    <source>
        <dbReference type="SAM" id="Phobius"/>
    </source>
</evidence>
<dbReference type="AlphaFoldDB" id="A0AA44DNN7"/>
<dbReference type="Proteomes" id="UP000573963">
    <property type="component" value="Unassembled WGS sequence"/>
</dbReference>
<dbReference type="Pfam" id="PF01794">
    <property type="entry name" value="Ferric_reduct"/>
    <property type="match status" value="1"/>
</dbReference>
<evidence type="ECO:0000256" key="2">
    <source>
        <dbReference type="ARBA" id="ARBA00022692"/>
    </source>
</evidence>
<keyword evidence="3 5" id="KW-1133">Transmembrane helix</keyword>
<dbReference type="GO" id="GO:0016020">
    <property type="term" value="C:membrane"/>
    <property type="evidence" value="ECO:0007669"/>
    <property type="project" value="UniProtKB-SubCell"/>
</dbReference>
<reference evidence="7 8" key="1">
    <citation type="submission" date="2020-04" db="EMBL/GenBank/DDBJ databases">
        <authorList>
            <person name="Hitch T.C.A."/>
            <person name="Wylensek D."/>
            <person name="Clavel T."/>
        </authorList>
    </citation>
    <scope>NUCLEOTIDE SEQUENCE [LARGE SCALE GENOMIC DNA]</scope>
    <source>
        <strain evidence="7 8">Med78_4-601-WT-2</strain>
    </source>
</reference>
<feature type="transmembrane region" description="Helical" evidence="5">
    <location>
        <begin position="28"/>
        <end position="45"/>
    </location>
</feature>
<accession>A0AA44DNN7</accession>
<feature type="transmembrane region" description="Helical" evidence="5">
    <location>
        <begin position="197"/>
        <end position="216"/>
    </location>
</feature>
<protein>
    <submittedName>
        <fullName evidence="7">Sulfite oxidase heme-binding subunit YedZ</fullName>
    </submittedName>
</protein>
<dbReference type="RefSeq" id="WP_168932737.1">
    <property type="nucleotide sequence ID" value="NZ_JABAFD010000015.1"/>
</dbReference>